<organism evidence="1">
    <name type="scientific">viral metagenome</name>
    <dbReference type="NCBI Taxonomy" id="1070528"/>
    <lineage>
        <taxon>unclassified sequences</taxon>
        <taxon>metagenomes</taxon>
        <taxon>organismal metagenomes</taxon>
    </lineage>
</organism>
<name>A0A6H1ZYX9_9ZZZZ</name>
<sequence>MIKGIEPTGNLDLYKISTESILQSEFDDIIKEYYDRRKYNLALYGNWDTIKPILYWDKNRTRTRRVEDVPGLHRTSYLAMIGIEVEIIPVNDGFFKNGEVAIKVK</sequence>
<dbReference type="EMBL" id="MT144396">
    <property type="protein sequence ID" value="QJA53136.1"/>
    <property type="molecule type" value="Genomic_DNA"/>
</dbReference>
<accession>A0A6H1ZYX9</accession>
<gene>
    <name evidence="1" type="ORF">TM448A03243_0010</name>
</gene>
<evidence type="ECO:0000313" key="1">
    <source>
        <dbReference type="EMBL" id="QJA53136.1"/>
    </source>
</evidence>
<protein>
    <submittedName>
        <fullName evidence="1">Uncharacterized protein</fullName>
    </submittedName>
</protein>
<proteinExistence type="predicted"/>
<dbReference type="AlphaFoldDB" id="A0A6H1ZYX9"/>
<reference evidence="1" key="1">
    <citation type="submission" date="2020-03" db="EMBL/GenBank/DDBJ databases">
        <title>The deep terrestrial virosphere.</title>
        <authorList>
            <person name="Holmfeldt K."/>
            <person name="Nilsson E."/>
            <person name="Simone D."/>
            <person name="Lopez-Fernandez M."/>
            <person name="Wu X."/>
            <person name="de Brujin I."/>
            <person name="Lundin D."/>
            <person name="Andersson A."/>
            <person name="Bertilsson S."/>
            <person name="Dopson M."/>
        </authorList>
    </citation>
    <scope>NUCLEOTIDE SEQUENCE</scope>
    <source>
        <strain evidence="1">TM448A03243</strain>
    </source>
</reference>